<dbReference type="GO" id="GO:0003677">
    <property type="term" value="F:DNA binding"/>
    <property type="evidence" value="ECO:0007669"/>
    <property type="project" value="InterPro"/>
</dbReference>
<dbReference type="EMBL" id="JAEDAL010000004">
    <property type="protein sequence ID" value="MBH9553107.1"/>
    <property type="molecule type" value="Genomic_DNA"/>
</dbReference>
<keyword evidence="2" id="KW-1185">Reference proteome</keyword>
<dbReference type="SUPFAM" id="SSF56349">
    <property type="entry name" value="DNA breaking-rejoining enzymes"/>
    <property type="match status" value="1"/>
</dbReference>
<protein>
    <submittedName>
        <fullName evidence="1">Uncharacterized protein</fullName>
    </submittedName>
</protein>
<dbReference type="AlphaFoldDB" id="A0A931IWB0"/>
<sequence>MKDRPVGKEFPQGVPASSWISATPSYTTRLPELAYPFERLPDVYVSESTILKIGADRRCLAFLWCYLDRRFINPHTRFNPASLSPARVDALPQVIGRLAKHFRFKNARAATIYQSLTCLAALLTWADQAEHQGRYEAVLSNDKLALEALKGYHRHLRQRLQTHQISYRTAAYADQEAIALMSEIHDRVYLDDIEPLPDLSGGGTKPPPDALVGTFMSTLQAAFDSVVAMDLGAEPREATTPTEGSRFLRTSSTDDSCQVAVPLAYGATHLMELACMAFAGLCIGDSGANLAQIQAFEEPEGIDAQLDDPDRVSLTHRVIKFRAGGKPVPVQLSSTTFTRLRNYLCLRQALLARLDCPDRANLFVQGQFEYAPGRRGKTHLVGLRALHHDFLDDLRKRFSAFRIDLPKATLRQLRAFKQQHLVRKYSVKVAADLMGHSIQTAIRAYSNAQEDVRRSDLGGFLSSLTDRVCSTATPRSDLQIVQIPAGECRGHLKPEPMQANPVVAPDCKKTEGCFFCNKYLVHAHEADALKLMSCRHVLSRLVHLQGDSLAADRVYGAVTDRIDALLAEIQRMAPQAHAAALAQVQRGELSRYWATKLQQLHLLGVLGPNPSPQNPS</sequence>
<evidence type="ECO:0000313" key="2">
    <source>
        <dbReference type="Proteomes" id="UP000620139"/>
    </source>
</evidence>
<reference evidence="1" key="1">
    <citation type="submission" date="2020-12" db="EMBL/GenBank/DDBJ databases">
        <title>The genome sequence of Inhella sp. 4Y17.</title>
        <authorList>
            <person name="Liu Y."/>
        </authorList>
    </citation>
    <scope>NUCLEOTIDE SEQUENCE</scope>
    <source>
        <strain evidence="1">4Y10</strain>
    </source>
</reference>
<accession>A0A931IWB0</accession>
<evidence type="ECO:0000313" key="1">
    <source>
        <dbReference type="EMBL" id="MBH9553107.1"/>
    </source>
</evidence>
<comment type="caution">
    <text evidence="1">The sequence shown here is derived from an EMBL/GenBank/DDBJ whole genome shotgun (WGS) entry which is preliminary data.</text>
</comment>
<dbReference type="RefSeq" id="WP_198100732.1">
    <property type="nucleotide sequence ID" value="NZ_JAEDAL010000004.1"/>
</dbReference>
<name>A0A931IWB0_9BURK</name>
<dbReference type="InterPro" id="IPR011010">
    <property type="entry name" value="DNA_brk_join_enz"/>
</dbReference>
<dbReference type="Proteomes" id="UP000620139">
    <property type="component" value="Unassembled WGS sequence"/>
</dbReference>
<organism evidence="1 2">
    <name type="scientific">Inhella gelatinilytica</name>
    <dbReference type="NCBI Taxonomy" id="2795030"/>
    <lineage>
        <taxon>Bacteria</taxon>
        <taxon>Pseudomonadati</taxon>
        <taxon>Pseudomonadota</taxon>
        <taxon>Betaproteobacteria</taxon>
        <taxon>Burkholderiales</taxon>
        <taxon>Sphaerotilaceae</taxon>
        <taxon>Inhella</taxon>
    </lineage>
</organism>
<gene>
    <name evidence="1" type="ORF">I7X43_09610</name>
</gene>
<proteinExistence type="predicted"/>